<comment type="caution">
    <text evidence="2">The sequence shown here is derived from an EMBL/GenBank/DDBJ whole genome shotgun (WGS) entry which is preliminary data.</text>
</comment>
<dbReference type="GO" id="GO:0050660">
    <property type="term" value="F:flavin adenine dinucleotide binding"/>
    <property type="evidence" value="ECO:0007669"/>
    <property type="project" value="InterPro"/>
</dbReference>
<accession>A0A8S2WIZ6</accession>
<dbReference type="Pfam" id="PF08031">
    <property type="entry name" value="BBE"/>
    <property type="match status" value="1"/>
</dbReference>
<feature type="non-terminal residue" evidence="2">
    <location>
        <position position="74"/>
    </location>
</feature>
<proteinExistence type="predicted"/>
<dbReference type="EMBL" id="CAJOBJ010066929">
    <property type="protein sequence ID" value="CAF4443177.1"/>
    <property type="molecule type" value="Genomic_DNA"/>
</dbReference>
<gene>
    <name evidence="2" type="ORF">GIL414_LOCUS32074</name>
</gene>
<organism evidence="2 3">
    <name type="scientific">Rotaria magnacalcarata</name>
    <dbReference type="NCBI Taxonomy" id="392030"/>
    <lineage>
        <taxon>Eukaryota</taxon>
        <taxon>Metazoa</taxon>
        <taxon>Spiralia</taxon>
        <taxon>Gnathifera</taxon>
        <taxon>Rotifera</taxon>
        <taxon>Eurotatoria</taxon>
        <taxon>Bdelloidea</taxon>
        <taxon>Philodinida</taxon>
        <taxon>Philodinidae</taxon>
        <taxon>Rotaria</taxon>
    </lineage>
</organism>
<protein>
    <recommendedName>
        <fullName evidence="1">Berberine/berberine-like domain-containing protein</fullName>
    </recommendedName>
</protein>
<reference evidence="2" key="1">
    <citation type="submission" date="2021-02" db="EMBL/GenBank/DDBJ databases">
        <authorList>
            <person name="Nowell W R."/>
        </authorList>
    </citation>
    <scope>NUCLEOTIDE SEQUENCE</scope>
</reference>
<dbReference type="GO" id="GO:0016491">
    <property type="term" value="F:oxidoreductase activity"/>
    <property type="evidence" value="ECO:0007669"/>
    <property type="project" value="InterPro"/>
</dbReference>
<evidence type="ECO:0000259" key="1">
    <source>
        <dbReference type="Pfam" id="PF08031"/>
    </source>
</evidence>
<evidence type="ECO:0000313" key="2">
    <source>
        <dbReference type="EMBL" id="CAF4443177.1"/>
    </source>
</evidence>
<dbReference type="AlphaFoldDB" id="A0A8S2WIZ6"/>
<sequence>MVYSQGWLDTTSEDVQQYLAKQVTHRTEILDQLSTGSQPSCYSNEADPNEVNWQENFYGSQTIYNQLKTIKDKV</sequence>
<name>A0A8S2WIZ6_9BILA</name>
<evidence type="ECO:0000313" key="3">
    <source>
        <dbReference type="Proteomes" id="UP000681720"/>
    </source>
</evidence>
<dbReference type="InterPro" id="IPR012951">
    <property type="entry name" value="BBE"/>
</dbReference>
<dbReference type="Proteomes" id="UP000681720">
    <property type="component" value="Unassembled WGS sequence"/>
</dbReference>
<feature type="domain" description="Berberine/berberine-like" evidence="1">
    <location>
        <begin position="41"/>
        <end position="74"/>
    </location>
</feature>